<name>A0ABT3U5Y8_9ACTN</name>
<evidence type="ECO:0000313" key="3">
    <source>
        <dbReference type="Proteomes" id="UP001163064"/>
    </source>
</evidence>
<evidence type="ECO:0000313" key="2">
    <source>
        <dbReference type="EMBL" id="MCX3064066.1"/>
    </source>
</evidence>
<keyword evidence="2" id="KW-0489">Methyltransferase</keyword>
<sequence>MTTDTEISRTRDGYNAIADRYTEHFGDRADLESGALGRAMLAAFAERATKPGAGPVADIGCGPGLITQLLHELGVDAFGIDLTPRMVQLASAAYPHLAFTEGTMTDLDLADGSLGGAVAWYSVIHTPPPLLPRVFSEFHRVLTPGAPLLLAFQVGDEPLRLTEAFGEKVDLLFRRLTPERVTGLLVGAGLTPEAHLVREPYENERTRQAYVLARKEAPKTSSGKSDD</sequence>
<dbReference type="RefSeq" id="WP_266605521.1">
    <property type="nucleotide sequence ID" value="NZ_JAPHNL010000332.1"/>
</dbReference>
<organism evidence="2 3">
    <name type="scientific">Streptomyces beihaiensis</name>
    <dbReference type="NCBI Taxonomy" id="2984495"/>
    <lineage>
        <taxon>Bacteria</taxon>
        <taxon>Bacillati</taxon>
        <taxon>Actinomycetota</taxon>
        <taxon>Actinomycetes</taxon>
        <taxon>Kitasatosporales</taxon>
        <taxon>Streptomycetaceae</taxon>
        <taxon>Streptomyces</taxon>
    </lineage>
</organism>
<keyword evidence="3" id="KW-1185">Reference proteome</keyword>
<feature type="domain" description="Methyltransferase" evidence="1">
    <location>
        <begin position="56"/>
        <end position="145"/>
    </location>
</feature>
<gene>
    <name evidence="2" type="ORF">OFY01_30775</name>
</gene>
<comment type="caution">
    <text evidence="2">The sequence shown here is derived from an EMBL/GenBank/DDBJ whole genome shotgun (WGS) entry which is preliminary data.</text>
</comment>
<dbReference type="EMBL" id="JAPHNL010000332">
    <property type="protein sequence ID" value="MCX3064066.1"/>
    <property type="molecule type" value="Genomic_DNA"/>
</dbReference>
<accession>A0ABT3U5Y8</accession>
<dbReference type="Pfam" id="PF13649">
    <property type="entry name" value="Methyltransf_25"/>
    <property type="match status" value="1"/>
</dbReference>
<reference evidence="2" key="1">
    <citation type="submission" date="2022-10" db="EMBL/GenBank/DDBJ databases">
        <title>Streptomyces beihaiensis sp. nov., a chitin degrading actinobacterium, isolated from shrimp pond soil.</title>
        <authorList>
            <person name="Xie J."/>
            <person name="Shen N."/>
        </authorList>
    </citation>
    <scope>NUCLEOTIDE SEQUENCE</scope>
    <source>
        <strain evidence="2">GXMU-J5</strain>
    </source>
</reference>
<protein>
    <submittedName>
        <fullName evidence="2">Class I SAM-dependent methyltransferase</fullName>
    </submittedName>
</protein>
<dbReference type="InterPro" id="IPR041698">
    <property type="entry name" value="Methyltransf_25"/>
</dbReference>
<keyword evidence="2" id="KW-0808">Transferase</keyword>
<dbReference type="SUPFAM" id="SSF53335">
    <property type="entry name" value="S-adenosyl-L-methionine-dependent methyltransferases"/>
    <property type="match status" value="1"/>
</dbReference>
<dbReference type="GO" id="GO:0008168">
    <property type="term" value="F:methyltransferase activity"/>
    <property type="evidence" value="ECO:0007669"/>
    <property type="project" value="UniProtKB-KW"/>
</dbReference>
<evidence type="ECO:0000259" key="1">
    <source>
        <dbReference type="Pfam" id="PF13649"/>
    </source>
</evidence>
<dbReference type="Gene3D" id="3.40.50.150">
    <property type="entry name" value="Vaccinia Virus protein VP39"/>
    <property type="match status" value="1"/>
</dbReference>
<proteinExistence type="predicted"/>
<dbReference type="InterPro" id="IPR029063">
    <property type="entry name" value="SAM-dependent_MTases_sf"/>
</dbReference>
<dbReference type="GO" id="GO:0032259">
    <property type="term" value="P:methylation"/>
    <property type="evidence" value="ECO:0007669"/>
    <property type="project" value="UniProtKB-KW"/>
</dbReference>
<dbReference type="CDD" id="cd02440">
    <property type="entry name" value="AdoMet_MTases"/>
    <property type="match status" value="1"/>
</dbReference>
<dbReference type="Proteomes" id="UP001163064">
    <property type="component" value="Unassembled WGS sequence"/>
</dbReference>